<organism evidence="6 7">
    <name type="scientific">Eggerthella guodeyinii</name>
    <dbReference type="NCBI Taxonomy" id="2690837"/>
    <lineage>
        <taxon>Bacteria</taxon>
        <taxon>Bacillati</taxon>
        <taxon>Actinomycetota</taxon>
        <taxon>Coriobacteriia</taxon>
        <taxon>Eggerthellales</taxon>
        <taxon>Eggerthellaceae</taxon>
        <taxon>Eggerthella</taxon>
    </lineage>
</organism>
<dbReference type="RefSeq" id="WP_218958772.1">
    <property type="nucleotide sequence ID" value="NZ_VTFY01000019.1"/>
</dbReference>
<dbReference type="PROSITE" id="PS50975">
    <property type="entry name" value="ATP_GRASP"/>
    <property type="match status" value="1"/>
</dbReference>
<gene>
    <name evidence="6" type="ORF">GJG86_16135</name>
</gene>
<evidence type="ECO:0000256" key="1">
    <source>
        <dbReference type="ARBA" id="ARBA00022598"/>
    </source>
</evidence>
<dbReference type="InterPro" id="IPR013815">
    <property type="entry name" value="ATP_grasp_subdomain_1"/>
</dbReference>
<dbReference type="GO" id="GO:0046872">
    <property type="term" value="F:metal ion binding"/>
    <property type="evidence" value="ECO:0007669"/>
    <property type="project" value="InterPro"/>
</dbReference>
<dbReference type="SUPFAM" id="SSF56059">
    <property type="entry name" value="Glutathione synthetase ATP-binding domain-like"/>
    <property type="match status" value="1"/>
</dbReference>
<protein>
    <submittedName>
        <fullName evidence="6">ATP-grasp domain-containing protein</fullName>
    </submittedName>
</protein>
<dbReference type="InterPro" id="IPR052032">
    <property type="entry name" value="ATP-dep_AA_Ligase"/>
</dbReference>
<dbReference type="GO" id="GO:0005524">
    <property type="term" value="F:ATP binding"/>
    <property type="evidence" value="ECO:0007669"/>
    <property type="project" value="UniProtKB-UniRule"/>
</dbReference>
<dbReference type="Pfam" id="PF13535">
    <property type="entry name" value="ATP-grasp_4"/>
    <property type="match status" value="1"/>
</dbReference>
<comment type="caution">
    <text evidence="6">The sequence shown here is derived from an EMBL/GenBank/DDBJ whole genome shotgun (WGS) entry which is preliminary data.</text>
</comment>
<evidence type="ECO:0000256" key="3">
    <source>
        <dbReference type="ARBA" id="ARBA00022840"/>
    </source>
</evidence>
<accession>A0A6N7RRS3</accession>
<dbReference type="EMBL" id="VTFY01000019">
    <property type="protein sequence ID" value="MRX84009.1"/>
    <property type="molecule type" value="Genomic_DNA"/>
</dbReference>
<name>A0A6N7RRS3_9ACTN</name>
<keyword evidence="1" id="KW-0436">Ligase</keyword>
<evidence type="ECO:0000256" key="2">
    <source>
        <dbReference type="ARBA" id="ARBA00022741"/>
    </source>
</evidence>
<proteinExistence type="predicted"/>
<dbReference type="Proteomes" id="UP000438093">
    <property type="component" value="Unassembled WGS sequence"/>
</dbReference>
<dbReference type="PANTHER" id="PTHR43585">
    <property type="entry name" value="FUMIPYRROLE BIOSYNTHESIS PROTEIN C"/>
    <property type="match status" value="1"/>
</dbReference>
<dbReference type="GO" id="GO:0016874">
    <property type="term" value="F:ligase activity"/>
    <property type="evidence" value="ECO:0007669"/>
    <property type="project" value="UniProtKB-KW"/>
</dbReference>
<sequence length="401" mass="44141">MSKTLLLLGGSRYVEPVIKSAHELGHRVVTCDYLPNNYAHSLADEYRYASIVDKEAVLAVARAIEADGIMSFAADPGVATAAYVAERLDLPFQGSCEAVRVLQNKDAFRSFLRENGFNCPQAYSFKNIEEVMKASLDLPYPVVVKPTDSAGSKGVSRVDGPEELRQAAENAFIFSLSGTCIIEGFIEKEGHSSDSDGFTVNGSFECVSFTDQLFDEGSENPYAPMAYTMPCSMPIEAQAGIISELQRLSDILGLQSGIYNIETRVGTNGKGYLMEVSPRGGGNRLAEMLRLASQVDLVRASICAALGMRIENVEMPRYDGFWYQQMLYCRTSGTFLKVKASQELDPSCIKEIQLWVEPGDDVHAFESANHAIGSAFLRFDTKEQLTEYAERGDLPFDVLIR</sequence>
<reference evidence="7" key="1">
    <citation type="submission" date="2019-08" db="EMBL/GenBank/DDBJ databases">
        <title>Arthrobacter sp. nov., isolated from plateau pika and Tibetan wild ass.</title>
        <authorList>
            <person name="Ge Y."/>
        </authorList>
    </citation>
    <scope>NUCLEOTIDE SEQUENCE [LARGE SCALE GENOMIC DNA]</scope>
    <source>
        <strain evidence="7">HF-4214</strain>
    </source>
</reference>
<dbReference type="Gene3D" id="3.30.1490.20">
    <property type="entry name" value="ATP-grasp fold, A domain"/>
    <property type="match status" value="1"/>
</dbReference>
<feature type="domain" description="ATP-grasp" evidence="5">
    <location>
        <begin position="109"/>
        <end position="306"/>
    </location>
</feature>
<dbReference type="Gene3D" id="3.30.470.20">
    <property type="entry name" value="ATP-grasp fold, B domain"/>
    <property type="match status" value="1"/>
</dbReference>
<keyword evidence="2 4" id="KW-0547">Nucleotide-binding</keyword>
<dbReference type="AlphaFoldDB" id="A0A6N7RRS3"/>
<dbReference type="InterPro" id="IPR011761">
    <property type="entry name" value="ATP-grasp"/>
</dbReference>
<dbReference type="Gene3D" id="3.40.50.20">
    <property type="match status" value="1"/>
</dbReference>
<dbReference type="InterPro" id="IPR016185">
    <property type="entry name" value="PreATP-grasp_dom_sf"/>
</dbReference>
<evidence type="ECO:0000256" key="4">
    <source>
        <dbReference type="PROSITE-ProRule" id="PRU00409"/>
    </source>
</evidence>
<evidence type="ECO:0000313" key="6">
    <source>
        <dbReference type="EMBL" id="MRX84009.1"/>
    </source>
</evidence>
<keyword evidence="3 4" id="KW-0067">ATP-binding</keyword>
<dbReference type="PANTHER" id="PTHR43585:SF2">
    <property type="entry name" value="ATP-GRASP ENZYME FSQD"/>
    <property type="match status" value="1"/>
</dbReference>
<evidence type="ECO:0000259" key="5">
    <source>
        <dbReference type="PROSITE" id="PS50975"/>
    </source>
</evidence>
<evidence type="ECO:0000313" key="7">
    <source>
        <dbReference type="Proteomes" id="UP000438093"/>
    </source>
</evidence>
<dbReference type="SUPFAM" id="SSF52440">
    <property type="entry name" value="PreATP-grasp domain"/>
    <property type="match status" value="1"/>
</dbReference>
<keyword evidence="7" id="KW-1185">Reference proteome</keyword>